<organism evidence="2 3">
    <name type="scientific">Batillaria attramentaria</name>
    <dbReference type="NCBI Taxonomy" id="370345"/>
    <lineage>
        <taxon>Eukaryota</taxon>
        <taxon>Metazoa</taxon>
        <taxon>Spiralia</taxon>
        <taxon>Lophotrochozoa</taxon>
        <taxon>Mollusca</taxon>
        <taxon>Gastropoda</taxon>
        <taxon>Caenogastropoda</taxon>
        <taxon>Sorbeoconcha</taxon>
        <taxon>Cerithioidea</taxon>
        <taxon>Batillariidae</taxon>
        <taxon>Batillaria</taxon>
    </lineage>
</organism>
<dbReference type="AlphaFoldDB" id="A0ABD0J4T9"/>
<protein>
    <submittedName>
        <fullName evidence="2">Uncharacterized protein</fullName>
    </submittedName>
</protein>
<evidence type="ECO:0000256" key="1">
    <source>
        <dbReference type="SAM" id="MobiDB-lite"/>
    </source>
</evidence>
<evidence type="ECO:0000313" key="2">
    <source>
        <dbReference type="EMBL" id="KAK7460704.1"/>
    </source>
</evidence>
<evidence type="ECO:0000313" key="3">
    <source>
        <dbReference type="Proteomes" id="UP001519460"/>
    </source>
</evidence>
<keyword evidence="3" id="KW-1185">Reference proteome</keyword>
<dbReference type="EMBL" id="JACVVK020000649">
    <property type="protein sequence ID" value="KAK7460704.1"/>
    <property type="molecule type" value="Genomic_DNA"/>
</dbReference>
<reference evidence="2 3" key="1">
    <citation type="journal article" date="2023" name="Sci. Data">
        <title>Genome assembly of the Korean intertidal mud-creeper Batillaria attramentaria.</title>
        <authorList>
            <person name="Patra A.K."/>
            <person name="Ho P.T."/>
            <person name="Jun S."/>
            <person name="Lee S.J."/>
            <person name="Kim Y."/>
            <person name="Won Y.J."/>
        </authorList>
    </citation>
    <scope>NUCLEOTIDE SEQUENCE [LARGE SCALE GENOMIC DNA]</scope>
    <source>
        <strain evidence="2">Wonlab-2016</strain>
    </source>
</reference>
<gene>
    <name evidence="2" type="ORF">BaRGS_00038872</name>
</gene>
<dbReference type="Proteomes" id="UP001519460">
    <property type="component" value="Unassembled WGS sequence"/>
</dbReference>
<sequence length="77" mass="8661">MDRSTDERLLSSGTCHASYGHPPMVSARSRVETSTFTVQNEKVSQRTKESKKVLTYSIYTSITNALPQFSFAVDTRQ</sequence>
<feature type="region of interest" description="Disordered" evidence="1">
    <location>
        <begin position="1"/>
        <end position="26"/>
    </location>
</feature>
<proteinExistence type="predicted"/>
<accession>A0ABD0J4T9</accession>
<comment type="caution">
    <text evidence="2">The sequence shown here is derived from an EMBL/GenBank/DDBJ whole genome shotgun (WGS) entry which is preliminary data.</text>
</comment>
<name>A0ABD0J4T9_9CAEN</name>